<proteinExistence type="predicted"/>
<reference evidence="1 2" key="1">
    <citation type="submission" date="2017-02" db="EMBL/GenBank/DDBJ databases">
        <title>Paraburkholderia sophoroidis sp. nov. and Paraburkholderia steynii sp. nov. rhizobial symbionts of the fynbos legume Hypocalyptus sophoroides.</title>
        <authorList>
            <person name="Steenkamp E.T."/>
            <person name="Beukes C.W."/>
            <person name="Van Zyl E."/>
            <person name="Avontuur J."/>
            <person name="Chan W.Y."/>
            <person name="Hassen A."/>
            <person name="Palmer M."/>
            <person name="Mthombeni L."/>
            <person name="Phalane F."/>
            <person name="Sereme K."/>
            <person name="Venter S.N."/>
        </authorList>
    </citation>
    <scope>NUCLEOTIDE SEQUENCE [LARGE SCALE GENOMIC DNA]</scope>
    <source>
        <strain evidence="1 2">HC1.1ba</strain>
    </source>
</reference>
<gene>
    <name evidence="1" type="ORF">BZM27_46600</name>
</gene>
<evidence type="ECO:0000313" key="2">
    <source>
        <dbReference type="Proteomes" id="UP000294200"/>
    </source>
</evidence>
<keyword evidence="2" id="KW-1185">Reference proteome</keyword>
<organism evidence="1 2">
    <name type="scientific">Paraburkholderia steynii</name>
    <dbReference type="NCBI Taxonomy" id="1245441"/>
    <lineage>
        <taxon>Bacteria</taxon>
        <taxon>Pseudomonadati</taxon>
        <taxon>Pseudomonadota</taxon>
        <taxon>Betaproteobacteria</taxon>
        <taxon>Burkholderiales</taxon>
        <taxon>Burkholderiaceae</taxon>
        <taxon>Paraburkholderia</taxon>
    </lineage>
</organism>
<comment type="caution">
    <text evidence="1">The sequence shown here is derived from an EMBL/GenBank/DDBJ whole genome shotgun (WGS) entry which is preliminary data.</text>
</comment>
<dbReference type="Proteomes" id="UP000294200">
    <property type="component" value="Unassembled WGS sequence"/>
</dbReference>
<dbReference type="EMBL" id="MWML01000357">
    <property type="protein sequence ID" value="TCG03682.1"/>
    <property type="molecule type" value="Genomic_DNA"/>
</dbReference>
<evidence type="ECO:0000313" key="1">
    <source>
        <dbReference type="EMBL" id="TCG03682.1"/>
    </source>
</evidence>
<accession>A0A4R0X4K5</accession>
<name>A0A4R0X4K5_9BURK</name>
<protein>
    <submittedName>
        <fullName evidence="1">Uncharacterized protein</fullName>
    </submittedName>
</protein>
<dbReference type="AlphaFoldDB" id="A0A4R0X4K5"/>
<sequence>MERPAADATGELQLFEIGVGTGAAHSARTDDVDLFVMLAAPTRSAWCRCAYPGGPCPRCGYEHRGDCPEEVIVRRGRTLIIKAILPAGSTVWGGRSEGSLGDD</sequence>